<reference evidence="4 5" key="1">
    <citation type="submission" date="2019-08" db="EMBL/GenBank/DDBJ databases">
        <title>In-depth cultivation of the pig gut microbiome towards novel bacterial diversity and tailored functional studies.</title>
        <authorList>
            <person name="Wylensek D."/>
            <person name="Hitch T.C.A."/>
            <person name="Clavel T."/>
        </authorList>
    </citation>
    <scope>NUCLEOTIDE SEQUENCE [LARGE SCALE GENOMIC DNA]</scope>
    <source>
        <strain evidence="5">WCA-380-WT-3B3</strain>
    </source>
</reference>
<feature type="active site" evidence="1">
    <location>
        <position position="37"/>
    </location>
</feature>
<gene>
    <name evidence="4" type="ORF">FYJ78_00405</name>
</gene>
<organism evidence="4 5">
    <name type="scientific">Selenomonas montiformis</name>
    <dbReference type="NCBI Taxonomy" id="2652285"/>
    <lineage>
        <taxon>Bacteria</taxon>
        <taxon>Bacillati</taxon>
        <taxon>Bacillota</taxon>
        <taxon>Negativicutes</taxon>
        <taxon>Selenomonadales</taxon>
        <taxon>Selenomonadaceae</taxon>
        <taxon>Selenomonas</taxon>
    </lineage>
</organism>
<feature type="binding site" evidence="2">
    <location>
        <position position="64"/>
    </location>
    <ligand>
        <name>substrate</name>
    </ligand>
</feature>
<dbReference type="SUPFAM" id="SSF54637">
    <property type="entry name" value="Thioesterase/thiol ester dehydrase-isomerase"/>
    <property type="match status" value="1"/>
</dbReference>
<keyword evidence="4" id="KW-0808">Transferase</keyword>
<dbReference type="CDD" id="cd03440">
    <property type="entry name" value="hot_dog"/>
    <property type="match status" value="1"/>
</dbReference>
<keyword evidence="5" id="KW-1185">Reference proteome</keyword>
<evidence type="ECO:0000313" key="4">
    <source>
        <dbReference type="EMBL" id="MSV23678.1"/>
    </source>
</evidence>
<dbReference type="PANTHER" id="PTHR36934:SF1">
    <property type="entry name" value="THIOESTERASE DOMAIN-CONTAINING PROTEIN"/>
    <property type="match status" value="1"/>
</dbReference>
<dbReference type="Proteomes" id="UP000430222">
    <property type="component" value="Unassembled WGS sequence"/>
</dbReference>
<dbReference type="InterPro" id="IPR029069">
    <property type="entry name" value="HotDog_dom_sf"/>
</dbReference>
<feature type="active site" evidence="1">
    <location>
        <position position="45"/>
    </location>
</feature>
<feature type="binding site" evidence="2">
    <location>
        <position position="115"/>
    </location>
    <ligand>
        <name>substrate</name>
    </ligand>
</feature>
<evidence type="ECO:0000313" key="5">
    <source>
        <dbReference type="Proteomes" id="UP000430222"/>
    </source>
</evidence>
<dbReference type="RefSeq" id="WP_154619436.1">
    <property type="nucleotide sequence ID" value="NZ_CBCTNG010000013.1"/>
</dbReference>
<feature type="active site" evidence="1">
    <location>
        <position position="71"/>
    </location>
</feature>
<dbReference type="PANTHER" id="PTHR36934">
    <property type="entry name" value="BLR0278 PROTEIN"/>
    <property type="match status" value="1"/>
</dbReference>
<dbReference type="Gene3D" id="3.10.129.10">
    <property type="entry name" value="Hotdog Thioesterase"/>
    <property type="match status" value="1"/>
</dbReference>
<evidence type="ECO:0000259" key="3">
    <source>
        <dbReference type="Pfam" id="PF22636"/>
    </source>
</evidence>
<protein>
    <submittedName>
        <fullName evidence="4">Dihydrolipoamide acyltransferase</fullName>
    </submittedName>
</protein>
<keyword evidence="4" id="KW-0012">Acyltransferase</keyword>
<feature type="binding site" evidence="2">
    <location>
        <position position="64"/>
    </location>
    <ligand>
        <name>CoA</name>
        <dbReference type="ChEBI" id="CHEBI:57287"/>
    </ligand>
</feature>
<comment type="caution">
    <text evidence="4">The sequence shown here is derived from an EMBL/GenBank/DDBJ whole genome shotgun (WGS) entry which is preliminary data.</text>
</comment>
<dbReference type="GO" id="GO:0016746">
    <property type="term" value="F:acyltransferase activity"/>
    <property type="evidence" value="ECO:0007669"/>
    <property type="project" value="UniProtKB-KW"/>
</dbReference>
<dbReference type="Pfam" id="PF22636">
    <property type="entry name" value="FlK"/>
    <property type="match status" value="1"/>
</dbReference>
<dbReference type="PIRSF" id="PIRSF014972">
    <property type="entry name" value="FlK"/>
    <property type="match status" value="1"/>
</dbReference>
<evidence type="ECO:0000256" key="2">
    <source>
        <dbReference type="PIRSR" id="PIRSR014972-2"/>
    </source>
</evidence>
<dbReference type="InterPro" id="IPR025540">
    <property type="entry name" value="FlK"/>
</dbReference>
<proteinExistence type="predicted"/>
<dbReference type="EMBL" id="VUNL01000001">
    <property type="protein sequence ID" value="MSV23678.1"/>
    <property type="molecule type" value="Genomic_DNA"/>
</dbReference>
<dbReference type="AlphaFoldDB" id="A0A6I2UN91"/>
<feature type="domain" description="Fluoroacetyl-CoA-specific thioesterase-like" evidence="3">
    <location>
        <begin position="18"/>
        <end position="120"/>
    </location>
</feature>
<sequence length="131" mass="13927">MDFQEIKVGMKAVASETVTEANTAVTMGSGSLPVYATPAMICLMEKAAAGLLEPLLPDGWTTVGIAMDVQHKAPSPEGAAVRAEAEVTAVEGRKVTFSVRAWDACGEIGCGRHERFAVREDSFMEKASSRH</sequence>
<dbReference type="InterPro" id="IPR054485">
    <property type="entry name" value="FlK-like_dom"/>
</dbReference>
<accession>A0A6I2UN91</accession>
<name>A0A6I2UN91_9FIRM</name>
<evidence type="ECO:0000256" key="1">
    <source>
        <dbReference type="PIRSR" id="PIRSR014972-1"/>
    </source>
</evidence>